<accession>A0A0D2MK59</accession>
<sequence length="193" mass="20835">MDVGLDSYCCLGLAHCFRKKEDGKLEDVFVIEPLSATSLECMATGARTSFKVAVGVKVADALSRNKGALPEAFQDGLWCEKYDARLDAAARTWQRSHAQDNLMDIVPLGKARSNFNFSLDDKRVLNMDNVVNDDDNIKQDISIDVYGRAEKQERDEKMAAAAAAAIAASAAAAAAAAEEESEEEDDLDALLAG</sequence>
<dbReference type="Proteomes" id="UP000054498">
    <property type="component" value="Unassembled WGS sequence"/>
</dbReference>
<evidence type="ECO:0000313" key="2">
    <source>
        <dbReference type="Proteomes" id="UP000054498"/>
    </source>
</evidence>
<evidence type="ECO:0000313" key="1">
    <source>
        <dbReference type="EMBL" id="KIY95315.1"/>
    </source>
</evidence>
<dbReference type="AlphaFoldDB" id="A0A0D2MK59"/>
<gene>
    <name evidence="1" type="ORF">MNEG_12646</name>
</gene>
<dbReference type="STRING" id="145388.A0A0D2MK59"/>
<organism evidence="1 2">
    <name type="scientific">Monoraphidium neglectum</name>
    <dbReference type="NCBI Taxonomy" id="145388"/>
    <lineage>
        <taxon>Eukaryota</taxon>
        <taxon>Viridiplantae</taxon>
        <taxon>Chlorophyta</taxon>
        <taxon>core chlorophytes</taxon>
        <taxon>Chlorophyceae</taxon>
        <taxon>CS clade</taxon>
        <taxon>Sphaeropleales</taxon>
        <taxon>Selenastraceae</taxon>
        <taxon>Monoraphidium</taxon>
    </lineage>
</organism>
<dbReference type="OrthoDB" id="201809at2759"/>
<dbReference type="EMBL" id="KK103572">
    <property type="protein sequence ID" value="KIY95315.1"/>
    <property type="molecule type" value="Genomic_DNA"/>
</dbReference>
<dbReference type="KEGG" id="mng:MNEG_12646"/>
<reference evidence="1 2" key="1">
    <citation type="journal article" date="2013" name="BMC Genomics">
        <title>Reconstruction of the lipid metabolism for the microalga Monoraphidium neglectum from its genome sequence reveals characteristics suitable for biofuel production.</title>
        <authorList>
            <person name="Bogen C."/>
            <person name="Al-Dilaimi A."/>
            <person name="Albersmeier A."/>
            <person name="Wichmann J."/>
            <person name="Grundmann M."/>
            <person name="Rupp O."/>
            <person name="Lauersen K.J."/>
            <person name="Blifernez-Klassen O."/>
            <person name="Kalinowski J."/>
            <person name="Goesmann A."/>
            <person name="Mussgnug J.H."/>
            <person name="Kruse O."/>
        </authorList>
    </citation>
    <scope>NUCLEOTIDE SEQUENCE [LARGE SCALE GENOMIC DNA]</scope>
    <source>
        <strain evidence="1 2">SAG 48.87</strain>
    </source>
</reference>
<dbReference type="GeneID" id="25730029"/>
<protein>
    <submittedName>
        <fullName evidence="1">Uncharacterized protein</fullName>
    </submittedName>
</protein>
<keyword evidence="2" id="KW-1185">Reference proteome</keyword>
<dbReference type="RefSeq" id="XP_013894335.1">
    <property type="nucleotide sequence ID" value="XM_014038881.1"/>
</dbReference>
<name>A0A0D2MK59_9CHLO</name>
<proteinExistence type="predicted"/>